<feature type="transmembrane region" description="Helical" evidence="1">
    <location>
        <begin position="445"/>
        <end position="468"/>
    </location>
</feature>
<feature type="transmembrane region" description="Helical" evidence="1">
    <location>
        <begin position="174"/>
        <end position="198"/>
    </location>
</feature>
<keyword evidence="3" id="KW-1185">Reference proteome</keyword>
<dbReference type="Proteomes" id="UP001254165">
    <property type="component" value="Unassembled WGS sequence"/>
</dbReference>
<feature type="transmembrane region" description="Helical" evidence="1">
    <location>
        <begin position="128"/>
        <end position="149"/>
    </location>
</feature>
<evidence type="ECO:0008006" key="4">
    <source>
        <dbReference type="Google" id="ProtNLM"/>
    </source>
</evidence>
<keyword evidence="1" id="KW-0812">Transmembrane</keyword>
<feature type="transmembrane region" description="Helical" evidence="1">
    <location>
        <begin position="101"/>
        <end position="122"/>
    </location>
</feature>
<name>A0ABU3NMH8_9CHLR</name>
<feature type="transmembrane region" description="Helical" evidence="1">
    <location>
        <begin position="406"/>
        <end position="425"/>
    </location>
</feature>
<comment type="caution">
    <text evidence="2">The sequence shown here is derived from an EMBL/GenBank/DDBJ whole genome shotgun (WGS) entry which is preliminary data.</text>
</comment>
<evidence type="ECO:0000313" key="2">
    <source>
        <dbReference type="EMBL" id="MDT8898055.1"/>
    </source>
</evidence>
<evidence type="ECO:0000256" key="1">
    <source>
        <dbReference type="SAM" id="Phobius"/>
    </source>
</evidence>
<dbReference type="EMBL" id="JAUHMF010000001">
    <property type="protein sequence ID" value="MDT8898055.1"/>
    <property type="molecule type" value="Genomic_DNA"/>
</dbReference>
<gene>
    <name evidence="2" type="ORF">QYE77_07210</name>
</gene>
<feature type="transmembrane region" description="Helical" evidence="1">
    <location>
        <begin position="376"/>
        <end position="394"/>
    </location>
</feature>
<proteinExistence type="predicted"/>
<keyword evidence="1" id="KW-0472">Membrane</keyword>
<feature type="transmembrane region" description="Helical" evidence="1">
    <location>
        <begin position="280"/>
        <end position="304"/>
    </location>
</feature>
<sequence length="493" mass="55161">MRELGRRLEYLFSSTKGLILVAIAMIALETALFGLLSGPMADLGVRDWVIKTLGMRLLPAEREGRIIILYHTIAMAVIAIETYLITALVGMASFYRTAVRVLITVGYLTAMIFGLGFAYWGHNWAFHGLYLVGLTLIFFAGVLLCIGLWPWNKAYRVRDPAYAHTRSGIDLERVAFFATALTTVISAIFGAVPGAYYANGFQTFLAEDIIRLPEKTGLQYAVIGHLHIMLALIAIMLTLIIGRWLDFKGILHKIAMPLMILGTLVLNLGVWGVVTPLEPIAHMIIYVGATPAMLAALMLVIFGWDQLIREGTRDVPKPSAGQKLRALLRDPLRFGPLWQMVFMNFTVSGVGIFVAVRLDEIFRQWPSREERLILTGHWHVLSAIIATIILLYYGDLIGLKGWVRRLYGWGIILFSDLAFAAVTVYELKRLVVSEARQQPLVNTVLLLVDIGLGMVLVILALLLIWRLLDLFRREGRWTVEANQTDPAEMEVKA</sequence>
<feature type="transmembrane region" description="Helical" evidence="1">
    <location>
        <begin position="67"/>
        <end position="89"/>
    </location>
</feature>
<dbReference type="RefSeq" id="WP_315624702.1">
    <property type="nucleotide sequence ID" value="NZ_JAUHMF010000001.1"/>
</dbReference>
<feature type="transmembrane region" description="Helical" evidence="1">
    <location>
        <begin position="254"/>
        <end position="274"/>
    </location>
</feature>
<evidence type="ECO:0000313" key="3">
    <source>
        <dbReference type="Proteomes" id="UP001254165"/>
    </source>
</evidence>
<feature type="transmembrane region" description="Helical" evidence="1">
    <location>
        <begin position="20"/>
        <end position="41"/>
    </location>
</feature>
<reference evidence="2 3" key="1">
    <citation type="submission" date="2023-07" db="EMBL/GenBank/DDBJ databases">
        <title>Novel species of Thermanaerothrix with wide hydrolytic capabilities.</title>
        <authorList>
            <person name="Zayulina K.S."/>
            <person name="Podosokorskaya O.A."/>
            <person name="Elcheninov A.G."/>
        </authorList>
    </citation>
    <scope>NUCLEOTIDE SEQUENCE [LARGE SCALE GENOMIC DNA]</scope>
    <source>
        <strain evidence="2 3">4228-RoL</strain>
    </source>
</reference>
<feature type="transmembrane region" description="Helical" evidence="1">
    <location>
        <begin position="218"/>
        <end position="242"/>
    </location>
</feature>
<protein>
    <recommendedName>
        <fullName evidence="4">Cytochrome oxidase subunit I profile domain-containing protein</fullName>
    </recommendedName>
</protein>
<keyword evidence="1" id="KW-1133">Transmembrane helix</keyword>
<organism evidence="2 3">
    <name type="scientific">Thermanaerothrix solaris</name>
    <dbReference type="NCBI Taxonomy" id="3058434"/>
    <lineage>
        <taxon>Bacteria</taxon>
        <taxon>Bacillati</taxon>
        <taxon>Chloroflexota</taxon>
        <taxon>Anaerolineae</taxon>
        <taxon>Anaerolineales</taxon>
        <taxon>Anaerolineaceae</taxon>
        <taxon>Thermanaerothrix</taxon>
    </lineage>
</organism>
<accession>A0ABU3NMH8</accession>
<feature type="transmembrane region" description="Helical" evidence="1">
    <location>
        <begin position="337"/>
        <end position="356"/>
    </location>
</feature>